<dbReference type="InterPro" id="IPR029058">
    <property type="entry name" value="AB_hydrolase_fold"/>
</dbReference>
<dbReference type="GO" id="GO:0016787">
    <property type="term" value="F:hydrolase activity"/>
    <property type="evidence" value="ECO:0007669"/>
    <property type="project" value="UniProtKB-KW"/>
</dbReference>
<reference evidence="3 4" key="1">
    <citation type="journal article" date="2024" name="Chem. Sci.">
        <title>Discovery of a lagriamide polyketide by integrated genome mining, isotopic labeling, and untargeted metabolomics.</title>
        <authorList>
            <person name="Fergusson C.H."/>
            <person name="Saulog J."/>
            <person name="Paulo B.S."/>
            <person name="Wilson D.M."/>
            <person name="Liu D.Y."/>
            <person name="Morehouse N.J."/>
            <person name="Waterworth S."/>
            <person name="Barkei J."/>
            <person name="Gray C.A."/>
            <person name="Kwan J.C."/>
            <person name="Eustaquio A.S."/>
            <person name="Linington R.G."/>
        </authorList>
    </citation>
    <scope>NUCLEOTIDE SEQUENCE [LARGE SCALE GENOMIC DNA]</scope>
    <source>
        <strain evidence="3 4">RL17-338-BIF-B</strain>
    </source>
</reference>
<name>A0ABV1LYY0_9BURK</name>
<comment type="caution">
    <text evidence="3">The sequence shown here is derived from an EMBL/GenBank/DDBJ whole genome shotgun (WGS) entry which is preliminary data.</text>
</comment>
<sequence>MNGSPTLQRRALSDLTADQLCAPWTLFRTARANPAMRLLCFPHAGGTALAYRGWSEQLPEFVEVCPIQLPGRSNRSHETAYTSVTALLDDLLPAIEPLLDRPVALFGHSMGSALAFAVATKLEQRGRAPLRVFASARRPPVLGQPGTLHQRNDAELTAYLRDLGGTPEIVFENAELRTQVFRLLRADLQMNDLYTTARPLQDTPITTLGGLHDPYLQVSDLQGWSSLTNAAFDGRLFHGGHFFPQYQQTPVLDYVAERLTADLEGLHVRAG</sequence>
<proteinExistence type="inferred from homology"/>
<comment type="similarity">
    <text evidence="1">Belongs to the thioesterase family.</text>
</comment>
<keyword evidence="3" id="KW-0378">Hydrolase</keyword>
<gene>
    <name evidence="3" type="ORF">N0A02_30510</name>
</gene>
<feature type="domain" description="Thioesterase" evidence="2">
    <location>
        <begin position="37"/>
        <end position="253"/>
    </location>
</feature>
<evidence type="ECO:0000313" key="4">
    <source>
        <dbReference type="Proteomes" id="UP001469089"/>
    </source>
</evidence>
<dbReference type="InterPro" id="IPR001031">
    <property type="entry name" value="Thioesterase"/>
</dbReference>
<accession>A0ABV1LYY0</accession>
<evidence type="ECO:0000259" key="2">
    <source>
        <dbReference type="Pfam" id="PF00975"/>
    </source>
</evidence>
<protein>
    <submittedName>
        <fullName evidence="3">Alpha/beta fold hydrolase</fullName>
    </submittedName>
</protein>
<dbReference type="RefSeq" id="WP_157915205.1">
    <property type="nucleotide sequence ID" value="NZ_JAOALG010000002.1"/>
</dbReference>
<evidence type="ECO:0000256" key="1">
    <source>
        <dbReference type="ARBA" id="ARBA00007169"/>
    </source>
</evidence>
<evidence type="ECO:0000313" key="3">
    <source>
        <dbReference type="EMBL" id="MEQ5843795.1"/>
    </source>
</evidence>
<dbReference type="PANTHER" id="PTHR11487">
    <property type="entry name" value="THIOESTERASE"/>
    <property type="match status" value="1"/>
</dbReference>
<dbReference type="EMBL" id="JAOALG010000002">
    <property type="protein sequence ID" value="MEQ5843795.1"/>
    <property type="molecule type" value="Genomic_DNA"/>
</dbReference>
<organism evidence="3 4">
    <name type="scientific">Paraburkholderia acidicola</name>
    <dbReference type="NCBI Taxonomy" id="1912599"/>
    <lineage>
        <taxon>Bacteria</taxon>
        <taxon>Pseudomonadati</taxon>
        <taxon>Pseudomonadota</taxon>
        <taxon>Betaproteobacteria</taxon>
        <taxon>Burkholderiales</taxon>
        <taxon>Burkholderiaceae</taxon>
        <taxon>Paraburkholderia</taxon>
    </lineage>
</organism>
<dbReference type="Gene3D" id="3.40.50.1820">
    <property type="entry name" value="alpha/beta hydrolase"/>
    <property type="match status" value="1"/>
</dbReference>
<dbReference type="SUPFAM" id="SSF53474">
    <property type="entry name" value="alpha/beta-Hydrolases"/>
    <property type="match status" value="1"/>
</dbReference>
<dbReference type="InterPro" id="IPR012223">
    <property type="entry name" value="TEII"/>
</dbReference>
<keyword evidence="4" id="KW-1185">Reference proteome</keyword>
<dbReference type="PANTHER" id="PTHR11487:SF0">
    <property type="entry name" value="S-ACYL FATTY ACID SYNTHASE THIOESTERASE, MEDIUM CHAIN"/>
    <property type="match status" value="1"/>
</dbReference>
<dbReference type="Proteomes" id="UP001469089">
    <property type="component" value="Unassembled WGS sequence"/>
</dbReference>
<dbReference type="Pfam" id="PF00975">
    <property type="entry name" value="Thioesterase"/>
    <property type="match status" value="1"/>
</dbReference>